<feature type="region of interest" description="Disordered" evidence="1">
    <location>
        <begin position="112"/>
        <end position="158"/>
    </location>
</feature>
<protein>
    <submittedName>
        <fullName evidence="2">Uncharacterized protein</fullName>
    </submittedName>
</protein>
<comment type="caution">
    <text evidence="2">The sequence shown here is derived from an EMBL/GenBank/DDBJ whole genome shotgun (WGS) entry which is preliminary data.</text>
</comment>
<organism evidence="2 3">
    <name type="scientific">Streblomastix strix</name>
    <dbReference type="NCBI Taxonomy" id="222440"/>
    <lineage>
        <taxon>Eukaryota</taxon>
        <taxon>Metamonada</taxon>
        <taxon>Preaxostyla</taxon>
        <taxon>Oxymonadida</taxon>
        <taxon>Streblomastigidae</taxon>
        <taxon>Streblomastix</taxon>
    </lineage>
</organism>
<feature type="compositionally biased region" description="Low complexity" evidence="1">
    <location>
        <begin position="259"/>
        <end position="273"/>
    </location>
</feature>
<reference evidence="2 3" key="1">
    <citation type="submission" date="2019-03" db="EMBL/GenBank/DDBJ databases">
        <title>Single cell metagenomics reveals metabolic interactions within the superorganism composed of flagellate Streblomastix strix and complex community of Bacteroidetes bacteria on its surface.</title>
        <authorList>
            <person name="Treitli S.C."/>
            <person name="Kolisko M."/>
            <person name="Husnik F."/>
            <person name="Keeling P."/>
            <person name="Hampl V."/>
        </authorList>
    </citation>
    <scope>NUCLEOTIDE SEQUENCE [LARGE SCALE GENOMIC DNA]</scope>
    <source>
        <strain evidence="2">ST1C</strain>
    </source>
</reference>
<feature type="compositionally biased region" description="Acidic residues" evidence="1">
    <location>
        <begin position="116"/>
        <end position="126"/>
    </location>
</feature>
<dbReference type="Proteomes" id="UP000324800">
    <property type="component" value="Unassembled WGS sequence"/>
</dbReference>
<gene>
    <name evidence="2" type="ORF">EZS28_031943</name>
</gene>
<sequence length="415" mass="48482">MQKDENQPTKPQNSTSLLSKADDQLNDYVVIVSTRHAILIVDPDTLQVYSRITQLFGNVKDYYNISNPAPAQLDRISMLEVVPPLGLVLCANQHDGVIIVAEVMRTLKEKEKQEDFEVSEEEEIDENQNKQINEKSEQEGKVKEKNKQNEKQMIKDKDEGKDDILLKVIEDSKKKLMEKDKDKEKDNEQQKEKEKVKDINDDIKEKDNNEQQQQLEDDEEDDDLNNAKTDQNITESYFLSPISTLRLTGKMPKNKPKQKIQQNIQIQQQQQQQRNNSYILNEQITTEEEKSSSSLEKNEWWSNRNSIEYNFSDPMQTRNYQFTEKIDPKLKLKLEETQIGREMEREMDLIQETENKKDEDKEDDQEVSSPTAGMAFYVVETRDEILHVATHTVFVYALGIDGRLFGWEIVSKGWI</sequence>
<dbReference type="EMBL" id="SNRW01013517">
    <property type="protein sequence ID" value="KAA6372530.1"/>
    <property type="molecule type" value="Genomic_DNA"/>
</dbReference>
<feature type="region of interest" description="Disordered" evidence="1">
    <location>
        <begin position="247"/>
        <end position="274"/>
    </location>
</feature>
<evidence type="ECO:0000256" key="1">
    <source>
        <dbReference type="SAM" id="MobiDB-lite"/>
    </source>
</evidence>
<feature type="region of interest" description="Disordered" evidence="1">
    <location>
        <begin position="177"/>
        <end position="235"/>
    </location>
</feature>
<name>A0A5J4UQZ7_9EUKA</name>
<proteinExistence type="predicted"/>
<feature type="compositionally biased region" description="Basic and acidic residues" evidence="1">
    <location>
        <begin position="132"/>
        <end position="158"/>
    </location>
</feature>
<dbReference type="AlphaFoldDB" id="A0A5J4UQZ7"/>
<feature type="compositionally biased region" description="Basic and acidic residues" evidence="1">
    <location>
        <begin position="177"/>
        <end position="209"/>
    </location>
</feature>
<feature type="compositionally biased region" description="Acidic residues" evidence="1">
    <location>
        <begin position="215"/>
        <end position="224"/>
    </location>
</feature>
<accession>A0A5J4UQZ7</accession>
<evidence type="ECO:0000313" key="3">
    <source>
        <dbReference type="Proteomes" id="UP000324800"/>
    </source>
</evidence>
<evidence type="ECO:0000313" key="2">
    <source>
        <dbReference type="EMBL" id="KAA6372530.1"/>
    </source>
</evidence>